<dbReference type="Gene3D" id="3.40.50.20">
    <property type="match status" value="1"/>
</dbReference>
<dbReference type="Pfam" id="PF08443">
    <property type="entry name" value="RimK"/>
    <property type="match status" value="1"/>
</dbReference>
<keyword evidence="1" id="KW-0464">Manganese</keyword>
<dbReference type="PANTHER" id="PTHR21621:SF0">
    <property type="entry name" value="BETA-CITRYLGLUTAMATE SYNTHASE B-RELATED"/>
    <property type="match status" value="1"/>
</dbReference>
<dbReference type="InterPro" id="IPR013651">
    <property type="entry name" value="ATP-grasp_RimK-type"/>
</dbReference>
<proteinExistence type="predicted"/>
<accession>A0ABU0W8E5</accession>
<keyword evidence="5" id="KW-1185">Reference proteome</keyword>
<organism evidence="4 5">
    <name type="scientific">Natronospira bacteriovora</name>
    <dbReference type="NCBI Taxonomy" id="3069753"/>
    <lineage>
        <taxon>Bacteria</taxon>
        <taxon>Pseudomonadati</taxon>
        <taxon>Pseudomonadota</taxon>
        <taxon>Gammaproteobacteria</taxon>
        <taxon>Natronospirales</taxon>
        <taxon>Natronospiraceae</taxon>
        <taxon>Natronospira</taxon>
    </lineage>
</organism>
<gene>
    <name evidence="4" type="ORF">RBH19_10460</name>
</gene>
<dbReference type="Gene3D" id="3.30.1490.20">
    <property type="entry name" value="ATP-grasp fold, A domain"/>
    <property type="match status" value="1"/>
</dbReference>
<reference evidence="4 5" key="1">
    <citation type="submission" date="2023-08" db="EMBL/GenBank/DDBJ databases">
        <title>Whole-genome sequencing of halo(alkali)philic microorganisms from hypersaline lakes.</title>
        <authorList>
            <person name="Sorokin D.Y."/>
            <person name="Abbas B."/>
            <person name="Merkel A.Y."/>
        </authorList>
    </citation>
    <scope>NUCLEOTIDE SEQUENCE [LARGE SCALE GENOMIC DNA]</scope>
    <source>
        <strain evidence="4 5">AB-CW4</strain>
    </source>
</reference>
<dbReference type="Gene3D" id="3.30.470.20">
    <property type="entry name" value="ATP-grasp fold, B domain"/>
    <property type="match status" value="1"/>
</dbReference>
<sequence>MNANRKKDSIRLVALVDKASDWSPELPDIPRMTVDEYLRNSDNRRGLKLINLCNSYRYLGTGYYASLLAEARGHRIIPNVATITGLSSAALPRLDTAWLEQRLQARLADEPNDRLQLLIAFGRCPDERVGGFARRLFESLACPILRVELKRDGVWRIQRIRGIGLRGVPAEETSFVGQAMVEWLGRRWRRPKDPDLYRYDMAILVDPDEALPPSDDAALRYFVRAGRRLGLQVEMIRKKDFGRLSEFDALFIRTTTRIDHYTYRFARKAALEGIAVIDDPQSILRCTNKVYLAELLAAHRVPHPSTRVISRDDWKSAPEALGWPVVLKVPDGAFSTGVFKAENPAEYERICKRLFHDSDLLLAQSWLYTNFDWRVGILDGKPLYACQYFMSDNHWQIYHHDSDKGFSEGESRTLRVEDAPPEVIETAVRAATPIGNGLYGVDLKQNEHGVYVIEINDNPNIDHGIEDACLGRALYDEIMQTFLHRIEARHQQRGRRS</sequence>
<name>A0ABU0W8E5_9GAMM</name>
<keyword evidence="2" id="KW-0067">ATP-binding</keyword>
<dbReference type="PROSITE" id="PS50975">
    <property type="entry name" value="ATP_GRASP"/>
    <property type="match status" value="1"/>
</dbReference>
<dbReference type="InterPro" id="IPR013815">
    <property type="entry name" value="ATP_grasp_subdomain_1"/>
</dbReference>
<dbReference type="EMBL" id="JAVDDT010000007">
    <property type="protein sequence ID" value="MDQ2070302.1"/>
    <property type="molecule type" value="Genomic_DNA"/>
</dbReference>
<dbReference type="Pfam" id="PF14401">
    <property type="entry name" value="RLAN"/>
    <property type="match status" value="1"/>
</dbReference>
<dbReference type="SUPFAM" id="SSF56059">
    <property type="entry name" value="Glutathione synthetase ATP-binding domain-like"/>
    <property type="match status" value="1"/>
</dbReference>
<dbReference type="InterPro" id="IPR025839">
    <property type="entry name" value="RLAN_dom"/>
</dbReference>
<evidence type="ECO:0000256" key="2">
    <source>
        <dbReference type="PROSITE-ProRule" id="PRU00409"/>
    </source>
</evidence>
<dbReference type="Proteomes" id="UP001239019">
    <property type="component" value="Unassembled WGS sequence"/>
</dbReference>
<dbReference type="RefSeq" id="WP_306728802.1">
    <property type="nucleotide sequence ID" value="NZ_JAVDDT010000007.1"/>
</dbReference>
<dbReference type="InterPro" id="IPR011761">
    <property type="entry name" value="ATP-grasp"/>
</dbReference>
<comment type="caution">
    <text evidence="4">The sequence shown here is derived from an EMBL/GenBank/DDBJ whole genome shotgun (WGS) entry which is preliminary data.</text>
</comment>
<dbReference type="PANTHER" id="PTHR21621">
    <property type="entry name" value="RIBOSOMAL PROTEIN S6 MODIFICATION PROTEIN"/>
    <property type="match status" value="1"/>
</dbReference>
<evidence type="ECO:0000259" key="3">
    <source>
        <dbReference type="PROSITE" id="PS50975"/>
    </source>
</evidence>
<evidence type="ECO:0000313" key="4">
    <source>
        <dbReference type="EMBL" id="MDQ2070302.1"/>
    </source>
</evidence>
<evidence type="ECO:0000313" key="5">
    <source>
        <dbReference type="Proteomes" id="UP001239019"/>
    </source>
</evidence>
<evidence type="ECO:0000256" key="1">
    <source>
        <dbReference type="ARBA" id="ARBA00023211"/>
    </source>
</evidence>
<protein>
    <submittedName>
        <fullName evidence="4">RimK family protein</fullName>
    </submittedName>
</protein>
<feature type="domain" description="ATP-grasp" evidence="3">
    <location>
        <begin position="293"/>
        <end position="483"/>
    </location>
</feature>
<keyword evidence="2" id="KW-0547">Nucleotide-binding</keyword>